<name>A0A1K1P4A7_RUMFL</name>
<gene>
    <name evidence="4" type="ORF">SAMN02910280_2467</name>
</gene>
<dbReference type="CDD" id="cd14255">
    <property type="entry name" value="Dockerin_III"/>
    <property type="match status" value="1"/>
</dbReference>
<dbReference type="RefSeq" id="WP_072300704.1">
    <property type="nucleotide sequence ID" value="NZ_FPIP01000007.1"/>
</dbReference>
<feature type="region of interest" description="Disordered" evidence="1">
    <location>
        <begin position="1222"/>
        <end position="1375"/>
    </location>
</feature>
<dbReference type="PROSITE" id="PS51766">
    <property type="entry name" value="DOCKERIN"/>
    <property type="match status" value="1"/>
</dbReference>
<dbReference type="Pfam" id="PF00404">
    <property type="entry name" value="Dockerin_1"/>
    <property type="match status" value="1"/>
</dbReference>
<feature type="signal peptide" evidence="2">
    <location>
        <begin position="1"/>
        <end position="27"/>
    </location>
</feature>
<dbReference type="Pfam" id="PF13306">
    <property type="entry name" value="LRR_5"/>
    <property type="match status" value="5"/>
</dbReference>
<reference evidence="4 5" key="1">
    <citation type="submission" date="2016-11" db="EMBL/GenBank/DDBJ databases">
        <authorList>
            <person name="Jaros S."/>
            <person name="Januszkiewicz K."/>
            <person name="Wedrychowicz H."/>
        </authorList>
    </citation>
    <scope>NUCLEOTIDE SEQUENCE [LARGE SCALE GENOMIC DNA]</scope>
    <source>
        <strain evidence="4 5">YL228</strain>
    </source>
</reference>
<dbReference type="SUPFAM" id="SSF52058">
    <property type="entry name" value="L domain-like"/>
    <property type="match status" value="2"/>
</dbReference>
<keyword evidence="2" id="KW-0732">Signal</keyword>
<evidence type="ECO:0000259" key="3">
    <source>
        <dbReference type="PROSITE" id="PS51766"/>
    </source>
</evidence>
<feature type="domain" description="Dockerin" evidence="3">
    <location>
        <begin position="1400"/>
        <end position="1472"/>
    </location>
</feature>
<dbReference type="GO" id="GO:0000272">
    <property type="term" value="P:polysaccharide catabolic process"/>
    <property type="evidence" value="ECO:0007669"/>
    <property type="project" value="InterPro"/>
</dbReference>
<evidence type="ECO:0000313" key="4">
    <source>
        <dbReference type="EMBL" id="SFW42412.1"/>
    </source>
</evidence>
<organism evidence="4 5">
    <name type="scientific">Ruminococcus flavefaciens</name>
    <dbReference type="NCBI Taxonomy" id="1265"/>
    <lineage>
        <taxon>Bacteria</taxon>
        <taxon>Bacillati</taxon>
        <taxon>Bacillota</taxon>
        <taxon>Clostridia</taxon>
        <taxon>Eubacteriales</taxon>
        <taxon>Oscillospiraceae</taxon>
        <taxon>Ruminococcus</taxon>
    </lineage>
</organism>
<sequence length="1482" mass="159325">MKKKAKRFLASLTAAAAISSVCCTPLADMGIKLPISAIETSAAETLVSGDYQYYTDDNGAVIRKYTGTAAELTIPEELDGSKVYAIESYAFQRNANIASVTMPTGLKKISNNAFYGCSALKSVKFNEGLTFLGSYSFSGTDLTEVSLPSTLTDATYPFNKCQITKATFADGTKKIPSFIFDNCTKLSEVVIPKSVERIGSYAFQNCSSITEFNFHEGLTFLGNYAFSGTSLTEVSLPATLEDAEYPFSNCKITKATFAEGTVKVPSFIFDNCPKLTEVNLPKTVEKIGSYAFKNCSSLTEFNFHEGLTFLGSFAFTGSGLTEVSLPSTLTDATYPFANSKITKATFAEGSVKVPNYIFNNCTKLTDVNLPKTVEKIGSSAFQNCSSLTEFTFHEGITFLGSSAFSGTAITEVTLPSTLTDATYPFNRNSNIQKATFAEGTTTIPSWIFDNCSKLTEVNLPKTVTKINGSAFQNCSSLENITLHEGITTINNNAFTGTSIKELTLPTTLKSSGYAFTKSKLEKVSFAEGSTAVPTQCFSGCRMLREVVLPKTIKTINSYAFESCSGLKSIELPASLERIDGSAFRRSGLTSIDIPDSVKNLSSYVFNDCQSLKTAAIGSGITTISSSAFSNCKALEKVTLRAAKLKASSNSFYNCRKLSEIDYSNTAFTFDRTAFTKCYSLKDMNLVYLERPVSTMTITTENAAVDGIVDFTVDFSALEGRFNEDSTFTISLTVPDGVTVLPDTFKTNEGTVKGEDVSALKIPFSSSSGKLTFSAKAIKEGTFDIDADLVFKEGKYDRAEPIHSVRFTADVLSLSAPSTTNSLKINVNGTGPKSKEIGIYLGDKLIGSPVADAKTGKYSLAVELPEGESGTKYVLKAKYGDTVTSDFEVVYDKEVPAVGSIKLGVNGNAAETDITDVFTKCTSPVMYLIPNKALNLTAEISNSTLVQKVYFTSTKLDKVAKLEATYDEKTGLWTAKGYFDGNKNYVPGTLNVVVVTKSEYSALQAEKLDIDYTRGYFSRPGNIRFLVEPSGIVYEGAPSNTVKGAEMTVYYMDENGKAVAWDGKDYDQQNPLLTDEFGAYTWDVPEGEWKIVCKAEGFEPMESEWTNVPPVQKGIDFALVSSEAPKVTDLSYDGTNICLKFSKYMLPESVNTSTVLLDSGNDIEISPAFHASTEQLTDTFNIKGDFTDTIDVNVVVSSGCSSYANVSAEEFKKTLRIHEPVTTTTTQTTTTTTTTTTTKPVSTTTTTKPVSTTTTTKPVSTTTTTKPVSTTTTTKPVSTTTTTKPVSTTTTTKPVSTTTTTKPVSTTTTTKPVSTTTTTKPVSTTTTTKPVSTTTATKPATTTTTKPVSTTTATKPATTTTTKPVTTTTSTAPVSTTTSTVTSTTVTTTAPVTTTTQPVKPKSSLGDYNGDGKVDAVDASYILTVYAQNSTNHTTATDEQKAVGDVNKDGKVDAVDASYVLSYYAYWSTKEKISLEEYLAKGL</sequence>
<dbReference type="InterPro" id="IPR032675">
    <property type="entry name" value="LRR_dom_sf"/>
</dbReference>
<dbReference type="EMBL" id="FPIP01000007">
    <property type="protein sequence ID" value="SFW42412.1"/>
    <property type="molecule type" value="Genomic_DNA"/>
</dbReference>
<dbReference type="PANTHER" id="PTHR45661:SF3">
    <property type="entry name" value="IG-LIKE DOMAIN-CONTAINING PROTEIN"/>
    <property type="match status" value="1"/>
</dbReference>
<dbReference type="InterPro" id="IPR016134">
    <property type="entry name" value="Dockerin_dom"/>
</dbReference>
<dbReference type="InterPro" id="IPR002105">
    <property type="entry name" value="Dockerin_1_rpt"/>
</dbReference>
<dbReference type="Gene3D" id="3.80.10.10">
    <property type="entry name" value="Ribonuclease Inhibitor"/>
    <property type="match status" value="4"/>
</dbReference>
<protein>
    <submittedName>
        <fullName evidence="4">Leucine rich repeat-containing protein</fullName>
    </submittedName>
</protein>
<dbReference type="InterPro" id="IPR026906">
    <property type="entry name" value="LRR_5"/>
</dbReference>
<dbReference type="Gene3D" id="1.10.1330.10">
    <property type="entry name" value="Dockerin domain"/>
    <property type="match status" value="2"/>
</dbReference>
<feature type="chain" id="PRO_5012927584" evidence="2">
    <location>
        <begin position="28"/>
        <end position="1482"/>
    </location>
</feature>
<dbReference type="Proteomes" id="UP000183461">
    <property type="component" value="Unassembled WGS sequence"/>
</dbReference>
<dbReference type="InterPro" id="IPR036439">
    <property type="entry name" value="Dockerin_dom_sf"/>
</dbReference>
<dbReference type="InterPro" id="IPR053139">
    <property type="entry name" value="Surface_bspA-like"/>
</dbReference>
<evidence type="ECO:0000256" key="1">
    <source>
        <dbReference type="SAM" id="MobiDB-lite"/>
    </source>
</evidence>
<dbReference type="PANTHER" id="PTHR45661">
    <property type="entry name" value="SURFACE ANTIGEN"/>
    <property type="match status" value="1"/>
</dbReference>
<dbReference type="GO" id="GO:0004553">
    <property type="term" value="F:hydrolase activity, hydrolyzing O-glycosyl compounds"/>
    <property type="evidence" value="ECO:0007669"/>
    <property type="project" value="InterPro"/>
</dbReference>
<evidence type="ECO:0000256" key="2">
    <source>
        <dbReference type="SAM" id="SignalP"/>
    </source>
</evidence>
<proteinExistence type="predicted"/>
<accession>A0A1K1P4A7</accession>
<dbReference type="SUPFAM" id="SSF63446">
    <property type="entry name" value="Type I dockerin domain"/>
    <property type="match status" value="1"/>
</dbReference>
<evidence type="ECO:0000313" key="5">
    <source>
        <dbReference type="Proteomes" id="UP000183461"/>
    </source>
</evidence>